<feature type="domain" description="SCP" evidence="1">
    <location>
        <begin position="29"/>
        <end position="167"/>
    </location>
</feature>
<dbReference type="OMA" id="CNSNMCF"/>
<protein>
    <recommendedName>
        <fullName evidence="1">SCP domain-containing protein</fullName>
    </recommendedName>
</protein>
<name>V3ZIR1_LOTGI</name>
<gene>
    <name evidence="2" type="ORF">LOTGIDRAFT_105395</name>
</gene>
<dbReference type="CTD" id="20229976"/>
<dbReference type="OrthoDB" id="10043185at2759"/>
<organism evidence="2 3">
    <name type="scientific">Lottia gigantea</name>
    <name type="common">Giant owl limpet</name>
    <dbReference type="NCBI Taxonomy" id="225164"/>
    <lineage>
        <taxon>Eukaryota</taxon>
        <taxon>Metazoa</taxon>
        <taxon>Spiralia</taxon>
        <taxon>Lophotrochozoa</taxon>
        <taxon>Mollusca</taxon>
        <taxon>Gastropoda</taxon>
        <taxon>Patellogastropoda</taxon>
        <taxon>Lottioidea</taxon>
        <taxon>Lottiidae</taxon>
        <taxon>Lottia</taxon>
    </lineage>
</organism>
<dbReference type="GeneID" id="20229976"/>
<dbReference type="HOGENOM" id="CLU_072163_0_0_1"/>
<keyword evidence="3" id="KW-1185">Reference proteome</keyword>
<dbReference type="InterPro" id="IPR014044">
    <property type="entry name" value="CAP_dom"/>
</dbReference>
<dbReference type="Gene3D" id="3.40.33.10">
    <property type="entry name" value="CAP"/>
    <property type="match status" value="1"/>
</dbReference>
<dbReference type="SUPFAM" id="SSF55797">
    <property type="entry name" value="PR-1-like"/>
    <property type="match status" value="1"/>
</dbReference>
<reference evidence="2 3" key="1">
    <citation type="journal article" date="2013" name="Nature">
        <title>Insights into bilaterian evolution from three spiralian genomes.</title>
        <authorList>
            <person name="Simakov O."/>
            <person name="Marletaz F."/>
            <person name="Cho S.J."/>
            <person name="Edsinger-Gonzales E."/>
            <person name="Havlak P."/>
            <person name="Hellsten U."/>
            <person name="Kuo D.H."/>
            <person name="Larsson T."/>
            <person name="Lv J."/>
            <person name="Arendt D."/>
            <person name="Savage R."/>
            <person name="Osoegawa K."/>
            <person name="de Jong P."/>
            <person name="Grimwood J."/>
            <person name="Chapman J.A."/>
            <person name="Shapiro H."/>
            <person name="Aerts A."/>
            <person name="Otillar R.P."/>
            <person name="Terry A.Y."/>
            <person name="Boore J.L."/>
            <person name="Grigoriev I.V."/>
            <person name="Lindberg D.R."/>
            <person name="Seaver E.C."/>
            <person name="Weisblat D.A."/>
            <person name="Putnam N.H."/>
            <person name="Rokhsar D.S."/>
        </authorList>
    </citation>
    <scope>NUCLEOTIDE SEQUENCE [LARGE SCALE GENOMIC DNA]</scope>
</reference>
<dbReference type="SMART" id="SM00198">
    <property type="entry name" value="SCP"/>
    <property type="match status" value="1"/>
</dbReference>
<evidence type="ECO:0000313" key="2">
    <source>
        <dbReference type="EMBL" id="ESO91178.1"/>
    </source>
</evidence>
<dbReference type="RefSeq" id="XP_009057883.1">
    <property type="nucleotide sequence ID" value="XM_009059635.1"/>
</dbReference>
<accession>V3ZIR1</accession>
<sequence length="277" mass="30094">NCNKEYSSIHPQHTMCLEDVGDVVDLSQSEKDDLVLQTNDFRAGVSPPAANMRQVVWDEKLAIVASKWARQCSIGHESNSLQRAVPTMPDTFIGQNAAGNYASFALANRAWFDEVKDFRYGVGSIGGEVGHYTQIVNAAVSRMGCGKARCLNRFVHVCNYARGQFSSEITEPYKTGTACADCPDSCTSNQCGKCCNGKVCLNGGTVDLNTCQCSCPAIYTGDNCQTLTCPTTDLKSFCASLNTSLCQYINIVQDCPRRCGLCPSSKFIFLMTNIISS</sequence>
<dbReference type="Pfam" id="PF00188">
    <property type="entry name" value="CAP"/>
    <property type="match status" value="1"/>
</dbReference>
<dbReference type="EMBL" id="KB202283">
    <property type="protein sequence ID" value="ESO91178.1"/>
    <property type="molecule type" value="Genomic_DNA"/>
</dbReference>
<dbReference type="InterPro" id="IPR035940">
    <property type="entry name" value="CAP_sf"/>
</dbReference>
<dbReference type="AlphaFoldDB" id="V3ZIR1"/>
<dbReference type="InterPro" id="IPR001283">
    <property type="entry name" value="CRISP-related"/>
</dbReference>
<dbReference type="PANTHER" id="PTHR10334">
    <property type="entry name" value="CYSTEINE-RICH SECRETORY PROTEIN-RELATED"/>
    <property type="match status" value="1"/>
</dbReference>
<proteinExistence type="predicted"/>
<evidence type="ECO:0000259" key="1">
    <source>
        <dbReference type="SMART" id="SM00198"/>
    </source>
</evidence>
<dbReference type="Proteomes" id="UP000030746">
    <property type="component" value="Unassembled WGS sequence"/>
</dbReference>
<feature type="non-terminal residue" evidence="2">
    <location>
        <position position="1"/>
    </location>
</feature>
<dbReference type="PRINTS" id="PR00837">
    <property type="entry name" value="V5TPXLIKE"/>
</dbReference>
<dbReference type="KEGG" id="lgi:LOTGIDRAFT_105395"/>
<evidence type="ECO:0000313" key="3">
    <source>
        <dbReference type="Proteomes" id="UP000030746"/>
    </source>
</evidence>